<reference evidence="2" key="1">
    <citation type="submission" date="2018-05" db="EMBL/GenBank/DDBJ databases">
        <authorList>
            <person name="Lanie J.A."/>
            <person name="Ng W.-L."/>
            <person name="Kazmierczak K.M."/>
            <person name="Andrzejewski T.M."/>
            <person name="Davidsen T.M."/>
            <person name="Wayne K.J."/>
            <person name="Tettelin H."/>
            <person name="Glass J.I."/>
            <person name="Rusch D."/>
            <person name="Podicherti R."/>
            <person name="Tsui H.-C.T."/>
            <person name="Winkler M.E."/>
        </authorList>
    </citation>
    <scope>NUCLEOTIDE SEQUENCE</scope>
</reference>
<evidence type="ECO:0000259" key="1">
    <source>
        <dbReference type="Pfam" id="PF02397"/>
    </source>
</evidence>
<dbReference type="AlphaFoldDB" id="A0A383BAR4"/>
<protein>
    <recommendedName>
        <fullName evidence="1">Bacterial sugar transferase domain-containing protein</fullName>
    </recommendedName>
</protein>
<dbReference type="InterPro" id="IPR003362">
    <property type="entry name" value="Bact_transf"/>
</dbReference>
<sequence length="127" mass="15109">ERTHKVDNRVPWFGSLLRRTNLDEYPQFLNVLFGSMSTVGPRPHMVGEDDMLEKNVPRYRMRRFIKPGITGWAGINGYRGGTDDMALMTKRTAYDIWYLENWTIWLDIKIMAITVWQMFTFRIPRAY</sequence>
<gene>
    <name evidence="2" type="ORF">METZ01_LOCUS469359</name>
</gene>
<evidence type="ECO:0000313" key="2">
    <source>
        <dbReference type="EMBL" id="SVE16505.1"/>
    </source>
</evidence>
<organism evidence="2">
    <name type="scientific">marine metagenome</name>
    <dbReference type="NCBI Taxonomy" id="408172"/>
    <lineage>
        <taxon>unclassified sequences</taxon>
        <taxon>metagenomes</taxon>
        <taxon>ecological metagenomes</taxon>
    </lineage>
</organism>
<name>A0A383BAR4_9ZZZZ</name>
<dbReference type="EMBL" id="UINC01198519">
    <property type="protein sequence ID" value="SVE16505.1"/>
    <property type="molecule type" value="Genomic_DNA"/>
</dbReference>
<dbReference type="GO" id="GO:0089702">
    <property type="term" value="F:undecaprenyl-phosphate glucose phosphotransferase activity"/>
    <property type="evidence" value="ECO:0007669"/>
    <property type="project" value="TreeGrafter"/>
</dbReference>
<accession>A0A383BAR4</accession>
<dbReference type="GO" id="GO:0009242">
    <property type="term" value="P:colanic acid biosynthetic process"/>
    <property type="evidence" value="ECO:0007669"/>
    <property type="project" value="TreeGrafter"/>
</dbReference>
<dbReference type="PANTHER" id="PTHR30576">
    <property type="entry name" value="COLANIC BIOSYNTHESIS UDP-GLUCOSE LIPID CARRIER TRANSFERASE"/>
    <property type="match status" value="1"/>
</dbReference>
<dbReference type="Pfam" id="PF02397">
    <property type="entry name" value="Bac_transf"/>
    <property type="match status" value="1"/>
</dbReference>
<dbReference type="PANTHER" id="PTHR30576:SF21">
    <property type="entry name" value="UDP-GLUCOSE:UNDECAPRENYL-PHOSPHATE GLUCOSE-1-PHOSPHATE TRANSFERASE"/>
    <property type="match status" value="1"/>
</dbReference>
<proteinExistence type="predicted"/>
<feature type="domain" description="Bacterial sugar transferase" evidence="1">
    <location>
        <begin position="3"/>
        <end position="119"/>
    </location>
</feature>
<feature type="non-terminal residue" evidence="2">
    <location>
        <position position="1"/>
    </location>
</feature>